<sequence>MFYLPVNFTSIYLPYLVCYVLYVYTALQ</sequence>
<keyword evidence="1" id="KW-1133">Transmembrane helix</keyword>
<dbReference type="EMBL" id="GBXM01005066">
    <property type="protein sequence ID" value="JAI03512.1"/>
    <property type="molecule type" value="Transcribed_RNA"/>
</dbReference>
<evidence type="ECO:0000313" key="2">
    <source>
        <dbReference type="EMBL" id="JAI03512.1"/>
    </source>
</evidence>
<organism evidence="2">
    <name type="scientific">Anguilla anguilla</name>
    <name type="common">European freshwater eel</name>
    <name type="synonym">Muraena anguilla</name>
    <dbReference type="NCBI Taxonomy" id="7936"/>
    <lineage>
        <taxon>Eukaryota</taxon>
        <taxon>Metazoa</taxon>
        <taxon>Chordata</taxon>
        <taxon>Craniata</taxon>
        <taxon>Vertebrata</taxon>
        <taxon>Euteleostomi</taxon>
        <taxon>Actinopterygii</taxon>
        <taxon>Neopterygii</taxon>
        <taxon>Teleostei</taxon>
        <taxon>Anguilliformes</taxon>
        <taxon>Anguillidae</taxon>
        <taxon>Anguilla</taxon>
    </lineage>
</organism>
<keyword evidence="1" id="KW-0812">Transmembrane</keyword>
<accession>A0A0E9XM48</accession>
<protein>
    <submittedName>
        <fullName evidence="2">Uncharacterized protein</fullName>
    </submittedName>
</protein>
<evidence type="ECO:0000256" key="1">
    <source>
        <dbReference type="SAM" id="Phobius"/>
    </source>
</evidence>
<reference evidence="2" key="2">
    <citation type="journal article" date="2015" name="Fish Shellfish Immunol.">
        <title>Early steps in the European eel (Anguilla anguilla)-Vibrio vulnificus interaction in the gills: Role of the RtxA13 toxin.</title>
        <authorList>
            <person name="Callol A."/>
            <person name="Pajuelo D."/>
            <person name="Ebbesson L."/>
            <person name="Teles M."/>
            <person name="MacKenzie S."/>
            <person name="Amaro C."/>
        </authorList>
    </citation>
    <scope>NUCLEOTIDE SEQUENCE</scope>
</reference>
<name>A0A0E9XM48_ANGAN</name>
<dbReference type="AlphaFoldDB" id="A0A0E9XM48"/>
<keyword evidence="1" id="KW-0472">Membrane</keyword>
<proteinExistence type="predicted"/>
<feature type="transmembrane region" description="Helical" evidence="1">
    <location>
        <begin position="6"/>
        <end position="27"/>
    </location>
</feature>
<reference evidence="2" key="1">
    <citation type="submission" date="2014-11" db="EMBL/GenBank/DDBJ databases">
        <authorList>
            <person name="Amaro Gonzalez C."/>
        </authorList>
    </citation>
    <scope>NUCLEOTIDE SEQUENCE</scope>
</reference>